<comment type="similarity">
    <text evidence="1">Belongs to the type I cytokine receptor family. Type 3 subfamily.</text>
</comment>
<dbReference type="EMBL" id="CATNWA010011307">
    <property type="protein sequence ID" value="CAI9561537.1"/>
    <property type="molecule type" value="Genomic_DNA"/>
</dbReference>
<keyword evidence="2" id="KW-0732">Signal</keyword>
<evidence type="ECO:0000256" key="3">
    <source>
        <dbReference type="ARBA" id="ARBA00022737"/>
    </source>
</evidence>
<dbReference type="InterPro" id="IPR003530">
    <property type="entry name" value="Hematopoietin_rcpt_L_F3_CS"/>
</dbReference>
<keyword evidence="5" id="KW-1133">Transmembrane helix</keyword>
<dbReference type="InterPro" id="IPR053073">
    <property type="entry name" value="IL11/IL27_subunit_beta"/>
</dbReference>
<evidence type="ECO:0000313" key="8">
    <source>
        <dbReference type="Proteomes" id="UP001162483"/>
    </source>
</evidence>
<keyword evidence="4" id="KW-0325">Glycoprotein</keyword>
<evidence type="ECO:0000256" key="1">
    <source>
        <dbReference type="ARBA" id="ARBA00010890"/>
    </source>
</evidence>
<protein>
    <recommendedName>
        <fullName evidence="6">Fibronectin type-III domain-containing protein</fullName>
    </recommendedName>
</protein>
<feature type="non-terminal residue" evidence="7">
    <location>
        <position position="1"/>
    </location>
</feature>
<dbReference type="InterPro" id="IPR003961">
    <property type="entry name" value="FN3_dom"/>
</dbReference>
<keyword evidence="8" id="KW-1185">Reference proteome</keyword>
<reference evidence="7" key="1">
    <citation type="submission" date="2023-05" db="EMBL/GenBank/DDBJ databases">
        <authorList>
            <person name="Stuckert A."/>
        </authorList>
    </citation>
    <scope>NUCLEOTIDE SEQUENCE</scope>
</reference>
<sequence>PRVDKGIPEACVPDPVIPNVCSVRHSKLWTLYRMNITEINPLGSSFRILDFYVQSIVKPDPPEHLAAEPIPYAPRRLRVTWAYPPTWPQEPHFQLKFRIQYRPVLHMVWSVVETANLSDIITDAFVGVEHILQVGARDFLDAGTWSEWSPEARATPWTSEELSGSVPEIGNETTIEEPEPEMREPFADHSDPAEKVAVLISLGVFAFVVLALFLIAGAFIWMRVDRTVKYGGMKADFLTAIHMKALPKTQIL</sequence>
<dbReference type="SUPFAM" id="SSF49265">
    <property type="entry name" value="Fibronectin type III"/>
    <property type="match status" value="1"/>
</dbReference>
<keyword evidence="5" id="KW-0472">Membrane</keyword>
<feature type="domain" description="Fibronectin type-III" evidence="6">
    <location>
        <begin position="61"/>
        <end position="158"/>
    </location>
</feature>
<dbReference type="CDD" id="cd00063">
    <property type="entry name" value="FN3"/>
    <property type="match status" value="1"/>
</dbReference>
<evidence type="ECO:0000313" key="7">
    <source>
        <dbReference type="EMBL" id="CAI9561537.1"/>
    </source>
</evidence>
<dbReference type="PANTHER" id="PTHR48483">
    <property type="entry name" value="INTERLEUKIN-27 SUBUNIT BETA"/>
    <property type="match status" value="1"/>
</dbReference>
<organism evidence="7 8">
    <name type="scientific">Staurois parvus</name>
    <dbReference type="NCBI Taxonomy" id="386267"/>
    <lineage>
        <taxon>Eukaryota</taxon>
        <taxon>Metazoa</taxon>
        <taxon>Chordata</taxon>
        <taxon>Craniata</taxon>
        <taxon>Vertebrata</taxon>
        <taxon>Euteleostomi</taxon>
        <taxon>Amphibia</taxon>
        <taxon>Batrachia</taxon>
        <taxon>Anura</taxon>
        <taxon>Neobatrachia</taxon>
        <taxon>Ranoidea</taxon>
        <taxon>Ranidae</taxon>
        <taxon>Staurois</taxon>
    </lineage>
</organism>
<proteinExistence type="inferred from homology"/>
<dbReference type="PROSITE" id="PS50853">
    <property type="entry name" value="FN3"/>
    <property type="match status" value="1"/>
</dbReference>
<dbReference type="InterPro" id="IPR013783">
    <property type="entry name" value="Ig-like_fold"/>
</dbReference>
<name>A0ABN9CMX9_9NEOB</name>
<feature type="transmembrane region" description="Helical" evidence="5">
    <location>
        <begin position="196"/>
        <end position="221"/>
    </location>
</feature>
<dbReference type="Proteomes" id="UP001162483">
    <property type="component" value="Unassembled WGS sequence"/>
</dbReference>
<evidence type="ECO:0000256" key="2">
    <source>
        <dbReference type="ARBA" id="ARBA00022729"/>
    </source>
</evidence>
<gene>
    <name evidence="7" type="ORF">SPARVUS_LOCUS5446519</name>
</gene>
<keyword evidence="5" id="KW-0812">Transmembrane</keyword>
<dbReference type="Gene3D" id="2.60.40.10">
    <property type="entry name" value="Immunoglobulins"/>
    <property type="match status" value="1"/>
</dbReference>
<evidence type="ECO:0000259" key="6">
    <source>
        <dbReference type="PROSITE" id="PS50853"/>
    </source>
</evidence>
<evidence type="ECO:0000256" key="5">
    <source>
        <dbReference type="SAM" id="Phobius"/>
    </source>
</evidence>
<dbReference type="PROSITE" id="PS01354">
    <property type="entry name" value="HEMATOPO_REC_L_F3"/>
    <property type="match status" value="1"/>
</dbReference>
<evidence type="ECO:0000256" key="4">
    <source>
        <dbReference type="ARBA" id="ARBA00023180"/>
    </source>
</evidence>
<comment type="caution">
    <text evidence="7">The sequence shown here is derived from an EMBL/GenBank/DDBJ whole genome shotgun (WGS) entry which is preliminary data.</text>
</comment>
<dbReference type="InterPro" id="IPR036116">
    <property type="entry name" value="FN3_sf"/>
</dbReference>
<keyword evidence="3" id="KW-0677">Repeat</keyword>
<accession>A0ABN9CMX9</accession>
<dbReference type="PANTHER" id="PTHR48483:SF2">
    <property type="entry name" value="INTERLEUKIN-27 SUBUNIT BETA"/>
    <property type="match status" value="1"/>
</dbReference>